<reference evidence="11 12" key="1">
    <citation type="submission" date="2024-04" db="EMBL/GenBank/DDBJ databases">
        <title>Draft genome sequence of Sessilibacter corallicola NBRC 116591.</title>
        <authorList>
            <person name="Miyakawa T."/>
            <person name="Kusuya Y."/>
            <person name="Miura T."/>
        </authorList>
    </citation>
    <scope>NUCLEOTIDE SEQUENCE [LARGE SCALE GENOMIC DNA]</scope>
    <source>
        <strain evidence="11 12">KU-00831-HH</strain>
    </source>
</reference>
<dbReference type="InterPro" id="IPR014306">
    <property type="entry name" value="Hydroxyisourate_hydrolase"/>
</dbReference>
<dbReference type="Gene3D" id="2.60.40.180">
    <property type="entry name" value="Transthyretin/hydroxyisourate hydrolase domain"/>
    <property type="match status" value="1"/>
</dbReference>
<dbReference type="InterPro" id="IPR036817">
    <property type="entry name" value="Transthyretin/HIU_hydrolase_sf"/>
</dbReference>
<dbReference type="Proteomes" id="UP001465153">
    <property type="component" value="Unassembled WGS sequence"/>
</dbReference>
<evidence type="ECO:0000256" key="3">
    <source>
        <dbReference type="ARBA" id="ARBA00009850"/>
    </source>
</evidence>
<dbReference type="EC" id="3.5.2.17" evidence="5 9"/>
<dbReference type="GO" id="GO:0016787">
    <property type="term" value="F:hydrolase activity"/>
    <property type="evidence" value="ECO:0007669"/>
    <property type="project" value="UniProtKB-KW"/>
</dbReference>
<comment type="function">
    <text evidence="2">Catalyzes the hydrolysis of 5-hydroxyisourate (HIU) to 2-oxo-4-hydroxy-4-carboxy-5-ureidoimidazoline (OHCU).</text>
</comment>
<organism evidence="11 12">
    <name type="scientific">Sessilibacter corallicola</name>
    <dbReference type="NCBI Taxonomy" id="2904075"/>
    <lineage>
        <taxon>Bacteria</taxon>
        <taxon>Pseudomonadati</taxon>
        <taxon>Pseudomonadota</taxon>
        <taxon>Gammaproteobacteria</taxon>
        <taxon>Cellvibrionales</taxon>
        <taxon>Cellvibrionaceae</taxon>
        <taxon>Sessilibacter</taxon>
    </lineage>
</organism>
<protein>
    <recommendedName>
        <fullName evidence="6 9">5-hydroxyisourate hydrolase</fullName>
        <shortName evidence="9">HIU hydrolase</shortName>
        <shortName evidence="9">HIUHase</shortName>
        <ecNumber evidence="5 9">3.5.2.17</ecNumber>
    </recommendedName>
</protein>
<dbReference type="CDD" id="cd05822">
    <property type="entry name" value="TLP_HIUase"/>
    <property type="match status" value="1"/>
</dbReference>
<dbReference type="RefSeq" id="WP_353302188.1">
    <property type="nucleotide sequence ID" value="NZ_BAABWN010000004.1"/>
</dbReference>
<keyword evidence="8 9" id="KW-0378">Hydrolase</keyword>
<proteinExistence type="inferred from homology"/>
<evidence type="ECO:0000256" key="6">
    <source>
        <dbReference type="ARBA" id="ARBA00017539"/>
    </source>
</evidence>
<evidence type="ECO:0000256" key="9">
    <source>
        <dbReference type="RuleBase" id="RU361270"/>
    </source>
</evidence>
<name>A0ABQ0A7L9_9GAMM</name>
<dbReference type="PANTHER" id="PTHR10395">
    <property type="entry name" value="URICASE AND TRANSTHYRETIN-RELATED"/>
    <property type="match status" value="1"/>
</dbReference>
<dbReference type="PANTHER" id="PTHR10395:SF7">
    <property type="entry name" value="5-HYDROXYISOURATE HYDROLASE"/>
    <property type="match status" value="1"/>
</dbReference>
<evidence type="ECO:0000256" key="7">
    <source>
        <dbReference type="ARBA" id="ARBA00022631"/>
    </source>
</evidence>
<comment type="catalytic activity">
    <reaction evidence="1 9">
        <text>5-hydroxyisourate + H2O = 5-hydroxy-2-oxo-4-ureido-2,5-dihydro-1H-imidazole-5-carboxylate + H(+)</text>
        <dbReference type="Rhea" id="RHEA:23736"/>
        <dbReference type="ChEBI" id="CHEBI:15377"/>
        <dbReference type="ChEBI" id="CHEBI:15378"/>
        <dbReference type="ChEBI" id="CHEBI:18072"/>
        <dbReference type="ChEBI" id="CHEBI:58639"/>
        <dbReference type="EC" id="3.5.2.17"/>
    </reaction>
</comment>
<dbReference type="NCBIfam" id="TIGR02962">
    <property type="entry name" value="hdxy_isourate"/>
    <property type="match status" value="1"/>
</dbReference>
<evidence type="ECO:0000256" key="5">
    <source>
        <dbReference type="ARBA" id="ARBA00012609"/>
    </source>
</evidence>
<dbReference type="PROSITE" id="PS00768">
    <property type="entry name" value="TRANSTHYRETIN_1"/>
    <property type="match status" value="1"/>
</dbReference>
<evidence type="ECO:0000313" key="11">
    <source>
        <dbReference type="EMBL" id="GAA6167595.1"/>
    </source>
</evidence>
<dbReference type="InterPro" id="IPR023418">
    <property type="entry name" value="Thyroxine_BS"/>
</dbReference>
<evidence type="ECO:0000256" key="2">
    <source>
        <dbReference type="ARBA" id="ARBA00002704"/>
    </source>
</evidence>
<evidence type="ECO:0000313" key="12">
    <source>
        <dbReference type="Proteomes" id="UP001465153"/>
    </source>
</evidence>
<comment type="similarity">
    <text evidence="3 9">Belongs to the transthyretin family. 5-hydroxyisourate hydrolase subfamily.</text>
</comment>
<dbReference type="InterPro" id="IPR000895">
    <property type="entry name" value="Transthyretin/HIU_hydrolase"/>
</dbReference>
<dbReference type="EMBL" id="BAABWN010000004">
    <property type="protein sequence ID" value="GAA6167595.1"/>
    <property type="molecule type" value="Genomic_DNA"/>
</dbReference>
<dbReference type="SMART" id="SM00095">
    <property type="entry name" value="TR_THY"/>
    <property type="match status" value="1"/>
</dbReference>
<keyword evidence="12" id="KW-1185">Reference proteome</keyword>
<dbReference type="PRINTS" id="PR00189">
    <property type="entry name" value="TRNSTHYRETIN"/>
</dbReference>
<dbReference type="InterPro" id="IPR023416">
    <property type="entry name" value="Transthyretin/HIU_hydrolase_d"/>
</dbReference>
<comment type="caution">
    <text evidence="11">The sequence shown here is derived from an EMBL/GenBank/DDBJ whole genome shotgun (WGS) entry which is preliminary data.</text>
</comment>
<gene>
    <name evidence="11" type="primary">hiuH</name>
    <name evidence="11" type="ORF">NBRC116591_14050</name>
</gene>
<evidence type="ECO:0000256" key="4">
    <source>
        <dbReference type="ARBA" id="ARBA00011881"/>
    </source>
</evidence>
<evidence type="ECO:0000256" key="1">
    <source>
        <dbReference type="ARBA" id="ARBA00001043"/>
    </source>
</evidence>
<evidence type="ECO:0000259" key="10">
    <source>
        <dbReference type="SMART" id="SM00095"/>
    </source>
</evidence>
<feature type="domain" description="Transthyretin/hydroxyisourate hydrolase" evidence="10">
    <location>
        <begin position="2"/>
        <end position="114"/>
    </location>
</feature>
<accession>A0ABQ0A7L9</accession>
<keyword evidence="7 9" id="KW-0659">Purine metabolism</keyword>
<sequence>MTTRPPITTHILDTNKGRPAADVNVKLFYKHDDQWQLLSDATTNGDGRVESWRQDYEFKPGLYQLIFATAEYFEKENTASFYPEVSISFQVVACDEHYHVPLLLSGHGYSTYRGS</sequence>
<dbReference type="SUPFAM" id="SSF49472">
    <property type="entry name" value="Transthyretin (synonym: prealbumin)"/>
    <property type="match status" value="1"/>
</dbReference>
<evidence type="ECO:0000256" key="8">
    <source>
        <dbReference type="ARBA" id="ARBA00022801"/>
    </source>
</evidence>
<comment type="subunit">
    <text evidence="4 9">Homotetramer.</text>
</comment>
<dbReference type="Pfam" id="PF00576">
    <property type="entry name" value="Transthyretin"/>
    <property type="match status" value="1"/>
</dbReference>